<evidence type="ECO:0000313" key="14">
    <source>
        <dbReference type="EMBL" id="KAK8407413.1"/>
    </source>
</evidence>
<dbReference type="Gene3D" id="6.10.250.2520">
    <property type="match status" value="1"/>
</dbReference>
<keyword evidence="3" id="KW-0493">Microtubule</keyword>
<keyword evidence="15" id="KW-1185">Reference proteome</keyword>
<comment type="caution">
    <text evidence="14">The sequence shown here is derived from an EMBL/GenBank/DDBJ whole genome shotgun (WGS) entry which is preliminary data.</text>
</comment>
<keyword evidence="5 9" id="KW-0067">ATP-binding</keyword>
<feature type="region of interest" description="Disordered" evidence="11">
    <location>
        <begin position="1437"/>
        <end position="1459"/>
    </location>
</feature>
<dbReference type="GO" id="GO:0008017">
    <property type="term" value="F:microtubule binding"/>
    <property type="evidence" value="ECO:0007669"/>
    <property type="project" value="InterPro"/>
</dbReference>
<dbReference type="Pfam" id="PF12423">
    <property type="entry name" value="KIF1B"/>
    <property type="match status" value="1"/>
</dbReference>
<dbReference type="InterPro" id="IPR022164">
    <property type="entry name" value="Kinesin-like"/>
</dbReference>
<feature type="compositionally biased region" description="Low complexity" evidence="11">
    <location>
        <begin position="1597"/>
        <end position="1612"/>
    </location>
</feature>
<dbReference type="InterPro" id="IPR000253">
    <property type="entry name" value="FHA_dom"/>
</dbReference>
<evidence type="ECO:0000256" key="11">
    <source>
        <dbReference type="SAM" id="MobiDB-lite"/>
    </source>
</evidence>
<evidence type="ECO:0000259" key="13">
    <source>
        <dbReference type="PROSITE" id="PS50245"/>
    </source>
</evidence>
<keyword evidence="7 9" id="KW-0505">Motor protein</keyword>
<evidence type="ECO:0000313" key="15">
    <source>
        <dbReference type="Proteomes" id="UP001487740"/>
    </source>
</evidence>
<dbReference type="InterPro" id="IPR019821">
    <property type="entry name" value="Kinesin_motor_CS"/>
</dbReference>
<dbReference type="GO" id="GO:0003777">
    <property type="term" value="F:microtubule motor activity"/>
    <property type="evidence" value="ECO:0007669"/>
    <property type="project" value="InterPro"/>
</dbReference>
<feature type="region of interest" description="Disordered" evidence="11">
    <location>
        <begin position="1591"/>
        <end position="1748"/>
    </location>
</feature>
<evidence type="ECO:0000256" key="10">
    <source>
        <dbReference type="SAM" id="Coils"/>
    </source>
</evidence>
<dbReference type="InterPro" id="IPR001752">
    <property type="entry name" value="Kinesin_motor_dom"/>
</dbReference>
<accession>A0AAW0V507</accession>
<evidence type="ECO:0000256" key="6">
    <source>
        <dbReference type="ARBA" id="ARBA00023054"/>
    </source>
</evidence>
<dbReference type="InterPro" id="IPR022140">
    <property type="entry name" value="Kinesin-like_KIF1-typ"/>
</dbReference>
<dbReference type="Pfam" id="PF00225">
    <property type="entry name" value="Kinesin"/>
    <property type="match status" value="1"/>
</dbReference>
<evidence type="ECO:0000256" key="7">
    <source>
        <dbReference type="ARBA" id="ARBA00023175"/>
    </source>
</evidence>
<feature type="compositionally biased region" description="Polar residues" evidence="11">
    <location>
        <begin position="1613"/>
        <end position="1622"/>
    </location>
</feature>
<organism evidence="14 15">
    <name type="scientific">Scylla paramamosain</name>
    <name type="common">Mud crab</name>
    <dbReference type="NCBI Taxonomy" id="85552"/>
    <lineage>
        <taxon>Eukaryota</taxon>
        <taxon>Metazoa</taxon>
        <taxon>Ecdysozoa</taxon>
        <taxon>Arthropoda</taxon>
        <taxon>Crustacea</taxon>
        <taxon>Multicrustacea</taxon>
        <taxon>Malacostraca</taxon>
        <taxon>Eumalacostraca</taxon>
        <taxon>Eucarida</taxon>
        <taxon>Decapoda</taxon>
        <taxon>Pleocyemata</taxon>
        <taxon>Brachyura</taxon>
        <taxon>Eubrachyura</taxon>
        <taxon>Portunoidea</taxon>
        <taxon>Portunidae</taxon>
        <taxon>Portuninae</taxon>
        <taxon>Scylla</taxon>
    </lineage>
</organism>
<dbReference type="EMBL" id="JARAKH010000001">
    <property type="protein sequence ID" value="KAK8407413.1"/>
    <property type="molecule type" value="Genomic_DNA"/>
</dbReference>
<dbReference type="SUPFAM" id="SSF49879">
    <property type="entry name" value="SMAD/FHA domain"/>
    <property type="match status" value="1"/>
</dbReference>
<keyword evidence="2" id="KW-0963">Cytoplasm</keyword>
<dbReference type="CDD" id="cd01365">
    <property type="entry name" value="KISc_KIF1A_KIF1B"/>
    <property type="match status" value="1"/>
</dbReference>
<keyword evidence="6 10" id="KW-0175">Coiled coil</keyword>
<feature type="compositionally biased region" description="Polar residues" evidence="11">
    <location>
        <begin position="1656"/>
        <end position="1679"/>
    </location>
</feature>
<feature type="region of interest" description="Disordered" evidence="11">
    <location>
        <begin position="1890"/>
        <end position="1958"/>
    </location>
</feature>
<proteinExistence type="inferred from homology"/>
<dbReference type="SMART" id="SM00240">
    <property type="entry name" value="FHA"/>
    <property type="match status" value="1"/>
</dbReference>
<evidence type="ECO:0000256" key="9">
    <source>
        <dbReference type="PROSITE-ProRule" id="PRU00283"/>
    </source>
</evidence>
<gene>
    <name evidence="14" type="ORF">O3P69_002144</name>
</gene>
<dbReference type="PRINTS" id="PR00380">
    <property type="entry name" value="KINESINHEAVY"/>
</dbReference>
<evidence type="ECO:0000256" key="2">
    <source>
        <dbReference type="ARBA" id="ARBA00022490"/>
    </source>
</evidence>
<dbReference type="PROSITE" id="PS00411">
    <property type="entry name" value="KINESIN_MOTOR_1"/>
    <property type="match status" value="1"/>
</dbReference>
<feature type="compositionally biased region" description="Basic and acidic residues" evidence="11">
    <location>
        <begin position="1903"/>
        <end position="1919"/>
    </location>
</feature>
<evidence type="ECO:0000256" key="3">
    <source>
        <dbReference type="ARBA" id="ARBA00022701"/>
    </source>
</evidence>
<dbReference type="SUPFAM" id="SSF74924">
    <property type="entry name" value="Cap-Gly domain"/>
    <property type="match status" value="1"/>
</dbReference>
<feature type="domain" description="CAP-Gly" evidence="13">
    <location>
        <begin position="1834"/>
        <end position="1876"/>
    </location>
</feature>
<evidence type="ECO:0000256" key="5">
    <source>
        <dbReference type="ARBA" id="ARBA00022840"/>
    </source>
</evidence>
<name>A0AAW0V507_SCYPA</name>
<evidence type="ECO:0000256" key="1">
    <source>
        <dbReference type="ARBA" id="ARBA00004245"/>
    </source>
</evidence>
<dbReference type="PANTHER" id="PTHR47117">
    <property type="entry name" value="STAR-RELATED LIPID TRANSFER PROTEIN 9"/>
    <property type="match status" value="1"/>
</dbReference>
<feature type="binding site" evidence="9">
    <location>
        <begin position="99"/>
        <end position="106"/>
    </location>
    <ligand>
        <name>ATP</name>
        <dbReference type="ChEBI" id="CHEBI:30616"/>
    </ligand>
</feature>
<dbReference type="InterPro" id="IPR036961">
    <property type="entry name" value="Kinesin_motor_dom_sf"/>
</dbReference>
<dbReference type="CDD" id="cd22706">
    <property type="entry name" value="FHA_KIF13"/>
    <property type="match status" value="1"/>
</dbReference>
<dbReference type="Gene3D" id="2.60.200.20">
    <property type="match status" value="1"/>
</dbReference>
<dbReference type="SMART" id="SM01052">
    <property type="entry name" value="CAP_GLY"/>
    <property type="match status" value="1"/>
</dbReference>
<dbReference type="GO" id="GO:0005524">
    <property type="term" value="F:ATP binding"/>
    <property type="evidence" value="ECO:0007669"/>
    <property type="project" value="UniProtKB-UniRule"/>
</dbReference>
<evidence type="ECO:0008006" key="16">
    <source>
        <dbReference type="Google" id="ProtNLM"/>
    </source>
</evidence>
<dbReference type="PROSITE" id="PS50067">
    <property type="entry name" value="KINESIN_MOTOR_2"/>
    <property type="match status" value="1"/>
</dbReference>
<dbReference type="InterPro" id="IPR000938">
    <property type="entry name" value="CAP-Gly_domain"/>
</dbReference>
<dbReference type="Pfam" id="PF16183">
    <property type="entry name" value="Kinesin_assoc"/>
    <property type="match status" value="1"/>
</dbReference>
<dbReference type="FunFam" id="3.40.850.10:FF:000010">
    <property type="entry name" value="Kinesin family member 13A"/>
    <property type="match status" value="1"/>
</dbReference>
<evidence type="ECO:0000259" key="12">
    <source>
        <dbReference type="PROSITE" id="PS50067"/>
    </source>
</evidence>
<dbReference type="InterPro" id="IPR032405">
    <property type="entry name" value="Kinesin_assoc"/>
</dbReference>
<dbReference type="Proteomes" id="UP001487740">
    <property type="component" value="Unassembled WGS sequence"/>
</dbReference>
<protein>
    <recommendedName>
        <fullName evidence="16">Kinesin-like protein KIF13A</fullName>
    </recommendedName>
</protein>
<feature type="compositionally biased region" description="Low complexity" evidence="11">
    <location>
        <begin position="1722"/>
        <end position="1743"/>
    </location>
</feature>
<comment type="subcellular location">
    <subcellularLocation>
        <location evidence="1">Cytoplasm</location>
        <location evidence="1">Cytoskeleton</location>
    </subcellularLocation>
</comment>
<comment type="similarity">
    <text evidence="9">Belongs to the TRAFAC class myosin-kinesin ATPase superfamily. Kinesin family.</text>
</comment>
<dbReference type="InterPro" id="IPR036859">
    <property type="entry name" value="CAP-Gly_dom_sf"/>
</dbReference>
<feature type="region of interest" description="Disordered" evidence="11">
    <location>
        <begin position="1524"/>
        <end position="1553"/>
    </location>
</feature>
<keyword evidence="4 9" id="KW-0547">Nucleotide-binding</keyword>
<dbReference type="Gene3D" id="2.30.30.190">
    <property type="entry name" value="CAP Gly-rich-like domain"/>
    <property type="match status" value="1"/>
</dbReference>
<dbReference type="Pfam" id="PF12473">
    <property type="entry name" value="DUF3694"/>
    <property type="match status" value="2"/>
</dbReference>
<dbReference type="InterPro" id="IPR008984">
    <property type="entry name" value="SMAD_FHA_dom_sf"/>
</dbReference>
<evidence type="ECO:0000256" key="4">
    <source>
        <dbReference type="ARBA" id="ARBA00022741"/>
    </source>
</evidence>
<feature type="coiled-coil region" evidence="10">
    <location>
        <begin position="368"/>
        <end position="419"/>
    </location>
</feature>
<feature type="compositionally biased region" description="Acidic residues" evidence="11">
    <location>
        <begin position="1524"/>
        <end position="1543"/>
    </location>
</feature>
<dbReference type="PROSITE" id="PS50245">
    <property type="entry name" value="CAP_GLY_2"/>
    <property type="match status" value="1"/>
</dbReference>
<keyword evidence="8" id="KW-0206">Cytoskeleton</keyword>
<dbReference type="GO" id="GO:0007018">
    <property type="term" value="P:microtubule-based movement"/>
    <property type="evidence" value="ECO:0007669"/>
    <property type="project" value="InterPro"/>
</dbReference>
<dbReference type="Pfam" id="PF01302">
    <property type="entry name" value="CAP_GLY"/>
    <property type="match status" value="1"/>
</dbReference>
<feature type="coiled-coil region" evidence="10">
    <location>
        <begin position="598"/>
        <end position="630"/>
    </location>
</feature>
<sequence>MDKIRVAVRVRPFNRREKELGSKSIVTMSGMQTILHHPTALDKPDSRKQPKTFAFDHCFDSLSSESPSFASQETVFTAVGEDILNNAFTGYNACIFAYGQTGSGKSYTMMGAADQKGLIPRLCDTLFERIAVNASPQSVSHKVEVSYMEIYNEKVHDLLDPKGSRQTLRVREHNILGPYVDGLSLLAVSSYEEIEQLIEEGNKARTVAATNMNSESSRSHAVFTVILTQTVTDVASGVSGEKVSKMSLVDLAGSERAVKTGAVGERLKEGSNINRSLTTLGLVISKLADQAVGKARSKGDNFVPYRDSVLTWLLKDNLGGNSRTVMVATVSPAGDNFEETLSTLRYADRAKRIVNHAVVNEDPNAKIIRELREEVETLRTQLQSLRQMTRDGPASLQEEESLNEKLHESEKLITNLSETWENKLKKTERVQQERQQALEKMGISVQASGISVEKNKYYLVNLNADPSLNEMLVYYLKDRTLVGRPDAGSEPNDIQLSGVGIETHHSVLCIENGDLYIEPYPNARTCVNGSQVTEKVQLRHGDRILWGFNYFFRVNCPKTSVGGNNSEPQTPAQPIDYNFAREELMLKELSNDPIQAAIQNLERQHEEDKQMALEKQRQEYEKQFQQLRNILSPTTPYAPYMPFDPLRGTKMTPSTPTSQLRIERWAQEREDMLEHSSILYPGREDTFRRSLAQLRQDIMKANTLVREANIFADEMGKQTTFGVTLQIPPQNLSPNRKRSAFVSEPAILVKRKGKPNQVWSMEKLEHKLIVMREMYDEQHNNPLAECSAADPFYESQENHNLIGVANIFLDCLFHDVRLNYHVPIISQQGEVAGRLQVEICRTAGQFPQERFADTFSDSSSDSAQSREEDEVQNSAVTVRVSIKQAAGLPPSLSHFVFCQYQFWGQTEGEVVAPVVNNEFPAAPTSKDSITFKFEHTKDYTVLITEDFLEHCADGALSIEVWGHRSAGFGVTRTGWEVDQQLAKARSLVDRWSELTRKIEMWVEIQELGECGDYVSVEVSPQKDVLTGGVYQLRQGQQRRIVCRVKPVSNSGTLPLICEAITNISIGSVCGRLRCQRQLDSYTEEDLNVLRERWSEALKRRRMYLDQQIQKIINKGDKNECDTEREQSLVDQWVSLTEERNAVLVPAAGSSIPGAPADWDPPSGMEAHVPVLFLDLNADDFSTQGYGGDSFTLAGNNAIIPKENCNKFFQLPIVKCYEKDVCAVASWDSSIHDNMYLNRLTPNDERVYLIVKAVVRLSHPAAMDLVLRKRLAVNIYKKQSLTSKFVKSIIGSVNTLYETGIMYEVVSNIPKASEELEERESLAQMAANADDSHAEDGETYIEKYTKGVTSVESILMLDRLRQNVAVKELLQSAGRPLMRKTASVPNFSHEVGCDRETGLAKAAPPPRGRQEEGLFGSHEALDGVTRSGSVMDLNAQLSTSSQNNLDKSKHRYSLPGPSERPFGLSRPTFLNLNLNLNSIRLQGSTPAKSVTSASPSPGPMKMTPRMTTLHEENTREAAPLLHMEVEEEEDEEDEHSEFDQEEQENGGVISRRTNGEEGFNEFASYRSSGLAGGRLQLTQSRTLDSLNEVAATKAGTPSTVSSGYGSGAVSSTTLSEDSLSMRSVSVDETPDKDIPASHATMDISTISSGESDSSDTKTVINQQLEGFNSTESADTTNPSPVTGKPENELKIVEDEEKENCITDVPESTVNSTTKSLSTSATNSLPESESPLSPLSSSSSTSSLTMTVGSDVVLRRGGTSRKNPSHRMSFPLAQSQVAMADSHIMNGTSPASSSECVDFDKTSNSKPLAPLPDWCEVGESIQIRPYNYSGVVAYVGHTEFAPGTWIGVELDVPMGKNDGSVNGVRYFACRPKCGMFVKPEKLLLDRRGRAMRAARTNGNEPSLGDMKRSRSTAEKLSDVGIRRSTSKSEGLNNMRRSKSRAEGLSSISDRSKATTTRNRK</sequence>
<dbReference type="InterPro" id="IPR027417">
    <property type="entry name" value="P-loop_NTPase"/>
</dbReference>
<feature type="domain" description="Kinesin motor" evidence="12">
    <location>
        <begin position="3"/>
        <end position="353"/>
    </location>
</feature>
<feature type="compositionally biased region" description="Polar residues" evidence="11">
    <location>
        <begin position="1704"/>
        <end position="1721"/>
    </location>
</feature>
<feature type="region of interest" description="Disordered" evidence="11">
    <location>
        <begin position="1482"/>
        <end position="1503"/>
    </location>
</feature>
<dbReference type="Pfam" id="PF00498">
    <property type="entry name" value="FHA"/>
    <property type="match status" value="1"/>
</dbReference>
<evidence type="ECO:0000256" key="8">
    <source>
        <dbReference type="ARBA" id="ARBA00023212"/>
    </source>
</evidence>
<feature type="compositionally biased region" description="Polar residues" evidence="11">
    <location>
        <begin position="1482"/>
        <end position="1494"/>
    </location>
</feature>
<dbReference type="GO" id="GO:0005874">
    <property type="term" value="C:microtubule"/>
    <property type="evidence" value="ECO:0007669"/>
    <property type="project" value="UniProtKB-KW"/>
</dbReference>
<dbReference type="SMART" id="SM00129">
    <property type="entry name" value="KISc"/>
    <property type="match status" value="1"/>
</dbReference>
<feature type="compositionally biased region" description="Polar residues" evidence="11">
    <location>
        <begin position="1943"/>
        <end position="1958"/>
    </location>
</feature>
<dbReference type="FunFam" id="2.30.30.190:FF:000014">
    <property type="entry name" value="Uncharacterized protein, isoform E"/>
    <property type="match status" value="1"/>
</dbReference>
<reference evidence="14 15" key="1">
    <citation type="submission" date="2023-03" db="EMBL/GenBank/DDBJ databases">
        <title>High-quality genome of Scylla paramamosain provides insights in environmental adaptation.</title>
        <authorList>
            <person name="Zhang L."/>
        </authorList>
    </citation>
    <scope>NUCLEOTIDE SEQUENCE [LARGE SCALE GENOMIC DNA]</scope>
    <source>
        <strain evidence="14">LZ_2023a</strain>
        <tissue evidence="14">Muscle</tissue>
    </source>
</reference>
<feature type="compositionally biased region" description="Low complexity" evidence="11">
    <location>
        <begin position="1641"/>
        <end position="1650"/>
    </location>
</feature>
<dbReference type="PROSITE" id="PS00845">
    <property type="entry name" value="CAP_GLY_1"/>
    <property type="match status" value="1"/>
</dbReference>
<dbReference type="SUPFAM" id="SSF52540">
    <property type="entry name" value="P-loop containing nucleoside triphosphate hydrolases"/>
    <property type="match status" value="1"/>
</dbReference>
<dbReference type="Gene3D" id="3.40.850.10">
    <property type="entry name" value="Kinesin motor domain"/>
    <property type="match status" value="1"/>
</dbReference>